<evidence type="ECO:0000313" key="3">
    <source>
        <dbReference type="EMBL" id="QHS84711.1"/>
    </source>
</evidence>
<sequence>MSNIKKLYIDISLNGNIKGSLDYNYKSNTDPDSNYKYILVPTEKIITKELLNKSKYNKDKIKLFFSNTALKSFISKIPKSQEDKSKNIIEENIKLILSLIFNVNSAFYVKGKKFIIRKRYSDFRLNSSIKKFIHKSYDNLIDEVIDKQLKKELSIINKRKKRLEKLKKNLESDKEQLAKLKKKYPFIDYTDDVLKSWVEEQIYSKQTFFNDVDKYANDIVKLLNNDPKNKVDNKQFKYVKDEGIKLVEDKSSGVNCSITLFLIDGKNPRMAERRLTCRNRKNNIIKLLNKLTEPLRESKKTTDLTKTQKLLKYTLGSKELKEDTKTKYHIDKMIGPLYSKKGYKAYHTKKKSNQDKKNQDNEKKTRKRELATRDLKKLRELLKNNI</sequence>
<organism evidence="3">
    <name type="scientific">viral metagenome</name>
    <dbReference type="NCBI Taxonomy" id="1070528"/>
    <lineage>
        <taxon>unclassified sequences</taxon>
        <taxon>metagenomes</taxon>
        <taxon>organismal metagenomes</taxon>
    </lineage>
</organism>
<evidence type="ECO:0000256" key="1">
    <source>
        <dbReference type="SAM" id="Coils"/>
    </source>
</evidence>
<feature type="compositionally biased region" description="Basic residues" evidence="2">
    <location>
        <begin position="342"/>
        <end position="351"/>
    </location>
</feature>
<feature type="compositionally biased region" description="Basic and acidic residues" evidence="2">
    <location>
        <begin position="352"/>
        <end position="376"/>
    </location>
</feature>
<dbReference type="EMBL" id="MN738811">
    <property type="protein sequence ID" value="QHS84711.1"/>
    <property type="molecule type" value="Genomic_DNA"/>
</dbReference>
<feature type="coiled-coil region" evidence="1">
    <location>
        <begin position="146"/>
        <end position="183"/>
    </location>
</feature>
<proteinExistence type="predicted"/>
<protein>
    <submittedName>
        <fullName evidence="3">Uncharacterized protein</fullName>
    </submittedName>
</protein>
<evidence type="ECO:0000256" key="2">
    <source>
        <dbReference type="SAM" id="MobiDB-lite"/>
    </source>
</evidence>
<dbReference type="AlphaFoldDB" id="A0A6C0AZM4"/>
<accession>A0A6C0AZM4</accession>
<feature type="region of interest" description="Disordered" evidence="2">
    <location>
        <begin position="342"/>
        <end position="376"/>
    </location>
</feature>
<reference evidence="3" key="1">
    <citation type="journal article" date="2020" name="Nature">
        <title>Giant virus diversity and host interactions through global metagenomics.</title>
        <authorList>
            <person name="Schulz F."/>
            <person name="Roux S."/>
            <person name="Paez-Espino D."/>
            <person name="Jungbluth S."/>
            <person name="Walsh D.A."/>
            <person name="Denef V.J."/>
            <person name="McMahon K.D."/>
            <person name="Konstantinidis K.T."/>
            <person name="Eloe-Fadrosh E.A."/>
            <person name="Kyrpides N.C."/>
            <person name="Woyke T."/>
        </authorList>
    </citation>
    <scope>NUCLEOTIDE SEQUENCE</scope>
    <source>
        <strain evidence="3">GVMAG-S-ERX556022-25</strain>
    </source>
</reference>
<keyword evidence="1" id="KW-0175">Coiled coil</keyword>
<name>A0A6C0AZM4_9ZZZZ</name>